<gene>
    <name evidence="1" type="ORF">PGIGA_G00107350</name>
</gene>
<sequence>MKRDWLVFMVNPANGVTPDNHFVNLLKFLKTQKEILEKLEQLGASTRTTRIGGCVVCGDEKHREKIFFRKRFKELKPGEKLNAVEKLGACKRCLVCHGEDDECKDIYLCRNRDCKKSNSPDHHFFLCLKGDFKRSEADKGGKSNVKRHQFTEDQEKFISELSQEMAEKFRKAFTNITAKTNRVGKNQFGVMELSALEELPVILMLLEVTANAGEKIGTLIDLASDTNYITHKAARRLNLRSEKVTSVVHGVGRMTMKVKIRRYFLRVRVKTPIGTEKAHELVCYGLDEIAKVHRVVKPEQLKKFFPGVKLEDLKRPKTTELLISHREGRLVPQRVKVIGDLVLWEGPLGKTVGGAHPDLFEKVDMAVHKSEAHFARSMRASAVRYQEITEAQEFKAETKVAGREFLEWWKWDSIGAACEPKCGGCRCGNCQPGGKEMTLSEERELEVIKKGLTYVKADEHSDEPHWDTKYPWIEDPTSLPNNRSEVKGTFLRTEKQFKKEPEWQVAYAAQVHEMVERRAAKKFTKETIASWKGPVWYVSHLVAPNPHSVTTPVHLVWNSSQKFKGINMNDLLLKGPDVLNPSRAVLLRFRKGVHAALGDIKKMYNSVWLEDLEMHLHRFLWRDTEDGEIEEYAITRVNIGDRPAGCITQLAMRETAKLPEFVHLEEERNILEEDSYVDDILTSHNDKRRLNEITKGVEVILKAGGFFLKPWVRSGQSGRQEHVPEMAKAVGKVLILPNQMRREDSKALGVGYLVEEDKLYPMTSINFSKRKKKMRVGKNLLEEEVRGKTPNPLTRRELLSQVASLYDPIGLIRPANQKGAILVRKAFQEAGSRCLSRDTWDKPLSEKLREEAIQLFEEYVCLSHITSHRSLTPANWIGKPWGVTFSDGSDKSYGAVVYFRWETEKGVQVRLVESKAKLSPLDQKGEAVKAEICSAVFAARLRRYIEKHTRMEID</sequence>
<name>A0ACC5W891_PANGG</name>
<comment type="caution">
    <text evidence="1">The sequence shown here is derived from an EMBL/GenBank/DDBJ whole genome shotgun (WGS) entry which is preliminary data.</text>
</comment>
<accession>A0ACC5W891</accession>
<organism evidence="1 2">
    <name type="scientific">Pangasianodon gigas</name>
    <name type="common">Mekong giant catfish</name>
    <name type="synonym">Pangasius gigas</name>
    <dbReference type="NCBI Taxonomy" id="30993"/>
    <lineage>
        <taxon>Eukaryota</taxon>
        <taxon>Metazoa</taxon>
        <taxon>Chordata</taxon>
        <taxon>Craniata</taxon>
        <taxon>Vertebrata</taxon>
        <taxon>Euteleostomi</taxon>
        <taxon>Actinopterygii</taxon>
        <taxon>Neopterygii</taxon>
        <taxon>Teleostei</taxon>
        <taxon>Ostariophysi</taxon>
        <taxon>Siluriformes</taxon>
        <taxon>Pangasiidae</taxon>
        <taxon>Pangasianodon</taxon>
    </lineage>
</organism>
<reference evidence="1 2" key="1">
    <citation type="journal article" date="2022" name="bioRxiv">
        <title>An ancient truncated duplication of the anti-Mullerian hormone receptor type 2 gene is a potential conserved master sex determinant in the Pangasiidae catfish family.</title>
        <authorList>
            <person name="Wen M."/>
            <person name="Pan Q."/>
            <person name="Jouanno E."/>
            <person name="Montfort J."/>
            <person name="Zahm M."/>
            <person name="Cabau C."/>
            <person name="Klopp C."/>
            <person name="Iampietro C."/>
            <person name="Roques C."/>
            <person name="Bouchez O."/>
            <person name="Castinel A."/>
            <person name="Donnadieu C."/>
            <person name="Parrinello H."/>
            <person name="Poncet C."/>
            <person name="Belmonte E."/>
            <person name="Gautier V."/>
            <person name="Avarre J.-C."/>
            <person name="Dugue R."/>
            <person name="Gustiano R."/>
            <person name="Ha T.T.T."/>
            <person name="Campet M."/>
            <person name="Sriphairoj K."/>
            <person name="Ribolli J."/>
            <person name="de Almeida F.L."/>
            <person name="Desvignes T."/>
            <person name="Postlethwait J.H."/>
            <person name="Bucao C.F."/>
            <person name="Robinson-Rechavi M."/>
            <person name="Bobe J."/>
            <person name="Herpin A."/>
            <person name="Guiguen Y."/>
        </authorList>
    </citation>
    <scope>NUCLEOTIDE SEQUENCE [LARGE SCALE GENOMIC DNA]</scope>
    <source>
        <tissue evidence="1">Fin clip</tissue>
    </source>
</reference>
<evidence type="ECO:0000313" key="1">
    <source>
        <dbReference type="EMBL" id="MCI4375254.1"/>
    </source>
</evidence>
<dbReference type="Proteomes" id="UP000829447">
    <property type="component" value="Linkage Group LG2"/>
</dbReference>
<dbReference type="EMBL" id="CM040455">
    <property type="protein sequence ID" value="MCI4375254.1"/>
    <property type="molecule type" value="Genomic_DNA"/>
</dbReference>
<proteinExistence type="predicted"/>
<keyword evidence="2" id="KW-1185">Reference proteome</keyword>
<protein>
    <submittedName>
        <fullName evidence="1">Uncharacterized protein</fullName>
    </submittedName>
</protein>
<evidence type="ECO:0000313" key="2">
    <source>
        <dbReference type="Proteomes" id="UP000829447"/>
    </source>
</evidence>